<feature type="non-terminal residue" evidence="2">
    <location>
        <position position="32"/>
    </location>
</feature>
<dbReference type="GO" id="GO:0003824">
    <property type="term" value="F:catalytic activity"/>
    <property type="evidence" value="ECO:0007669"/>
    <property type="project" value="InterPro"/>
</dbReference>
<reference evidence="3" key="1">
    <citation type="journal article" date="2013" name="Nat. Genet.">
        <title>The duck genome and transcriptome provide insight into an avian influenza virus reservoir species.</title>
        <authorList>
            <person name="Huang Y."/>
            <person name="Li Y."/>
            <person name="Burt D.W."/>
            <person name="Chen H."/>
            <person name="Zhang Y."/>
            <person name="Qian W."/>
            <person name="Kim H."/>
            <person name="Gan S."/>
            <person name="Zhao Y."/>
            <person name="Li J."/>
            <person name="Yi K."/>
            <person name="Feng H."/>
            <person name="Zhu P."/>
            <person name="Li B."/>
            <person name="Liu Q."/>
            <person name="Fairley S."/>
            <person name="Magor K.E."/>
            <person name="Du Z."/>
            <person name="Hu X."/>
            <person name="Goodman L."/>
            <person name="Tafer H."/>
            <person name="Vignal A."/>
            <person name="Lee T."/>
            <person name="Kim K.W."/>
            <person name="Sheng Z."/>
            <person name="An Y."/>
            <person name="Searle S."/>
            <person name="Herrero J."/>
            <person name="Groenen M.A."/>
            <person name="Crooijmans R.P."/>
            <person name="Faraut T."/>
            <person name="Cai Q."/>
            <person name="Webster R.G."/>
            <person name="Aldridge J.R."/>
            <person name="Warren W.C."/>
            <person name="Bartschat S."/>
            <person name="Kehr S."/>
            <person name="Marz M."/>
            <person name="Stadler P.F."/>
            <person name="Smith J."/>
            <person name="Kraus R.H."/>
            <person name="Zhao Y."/>
            <person name="Ren L."/>
            <person name="Fei J."/>
            <person name="Morisson M."/>
            <person name="Kaiser P."/>
            <person name="Griffin D.K."/>
            <person name="Rao M."/>
            <person name="Pitel F."/>
            <person name="Wang J."/>
            <person name="Li N."/>
        </authorList>
    </citation>
    <scope>NUCLEOTIDE SEQUENCE [LARGE SCALE GENOMIC DNA]</scope>
</reference>
<dbReference type="AlphaFoldDB" id="R0K0D4"/>
<sequence>LIYARLTGFGQTGKYAKSAGHDINYVALSGNL</sequence>
<protein>
    <submittedName>
        <fullName evidence="2">Alpha-methylacyl-CoA racemase</fullName>
    </submittedName>
</protein>
<dbReference type="InterPro" id="IPR023606">
    <property type="entry name" value="CoA-Trfase_III_dom_1_sf"/>
</dbReference>
<feature type="non-terminal residue" evidence="2">
    <location>
        <position position="1"/>
    </location>
</feature>
<evidence type="ECO:0000313" key="2">
    <source>
        <dbReference type="EMBL" id="EOB03072.1"/>
    </source>
</evidence>
<dbReference type="Proteomes" id="UP000296049">
    <property type="component" value="Unassembled WGS sequence"/>
</dbReference>
<name>R0K0D4_ANAPL</name>
<evidence type="ECO:0000313" key="3">
    <source>
        <dbReference type="Proteomes" id="UP000296049"/>
    </source>
</evidence>
<gene>
    <name evidence="2" type="ORF">Anapl_11476</name>
</gene>
<proteinExistence type="inferred from homology"/>
<dbReference type="InterPro" id="IPR003673">
    <property type="entry name" value="CoA-Trfase_fam_III"/>
</dbReference>
<organism evidence="2 3">
    <name type="scientific">Anas platyrhynchos</name>
    <name type="common">Mallard</name>
    <name type="synonym">Anas boschas</name>
    <dbReference type="NCBI Taxonomy" id="8839"/>
    <lineage>
        <taxon>Eukaryota</taxon>
        <taxon>Metazoa</taxon>
        <taxon>Chordata</taxon>
        <taxon>Craniata</taxon>
        <taxon>Vertebrata</taxon>
        <taxon>Euteleostomi</taxon>
        <taxon>Archelosauria</taxon>
        <taxon>Archosauria</taxon>
        <taxon>Dinosauria</taxon>
        <taxon>Saurischia</taxon>
        <taxon>Theropoda</taxon>
        <taxon>Coelurosauria</taxon>
        <taxon>Aves</taxon>
        <taxon>Neognathae</taxon>
        <taxon>Galloanserae</taxon>
        <taxon>Anseriformes</taxon>
        <taxon>Anatidae</taxon>
        <taxon>Anatinae</taxon>
        <taxon>Anas</taxon>
    </lineage>
</organism>
<evidence type="ECO:0000256" key="1">
    <source>
        <dbReference type="ARBA" id="ARBA00008383"/>
    </source>
</evidence>
<dbReference type="Gene3D" id="3.40.50.10540">
    <property type="entry name" value="Crotonobetainyl-coa:carnitine coa-transferase, domain 1"/>
    <property type="match status" value="1"/>
</dbReference>
<dbReference type="EMBL" id="KB742895">
    <property type="protein sequence ID" value="EOB03072.1"/>
    <property type="molecule type" value="Genomic_DNA"/>
</dbReference>
<comment type="similarity">
    <text evidence="1">Belongs to the CoA-transferase III family.</text>
</comment>
<accession>R0K0D4</accession>
<dbReference type="SUPFAM" id="SSF89796">
    <property type="entry name" value="CoA-transferase family III (CaiB/BaiF)"/>
    <property type="match status" value="1"/>
</dbReference>
<dbReference type="Pfam" id="PF02515">
    <property type="entry name" value="CoA_transf_3"/>
    <property type="match status" value="1"/>
</dbReference>
<keyword evidence="3" id="KW-1185">Reference proteome</keyword>